<accession>A0A8J1XXY2</accession>
<protein>
    <submittedName>
        <fullName evidence="1">Uncharacterized protein</fullName>
    </submittedName>
</protein>
<organism evidence="1 2">
    <name type="scientific">Owenia fusiformis</name>
    <name type="common">Polychaete worm</name>
    <dbReference type="NCBI Taxonomy" id="6347"/>
    <lineage>
        <taxon>Eukaryota</taxon>
        <taxon>Metazoa</taxon>
        <taxon>Spiralia</taxon>
        <taxon>Lophotrochozoa</taxon>
        <taxon>Annelida</taxon>
        <taxon>Polychaeta</taxon>
        <taxon>Sedentaria</taxon>
        <taxon>Canalipalpata</taxon>
        <taxon>Sabellida</taxon>
        <taxon>Oweniida</taxon>
        <taxon>Oweniidae</taxon>
        <taxon>Owenia</taxon>
    </lineage>
</organism>
<sequence length="426" mass="47800">MARMPLLFLRGSYYECGFQKGEFFKSEIQTYYEELEPKMSAMLEFYHSKKGRDFCEGMMKAAREKYPQYVDENKGIADGAGITEEKAIMSILWSQLDDALGFAEKEIFAAYGKSIAAQGCSDIFVNNGKEKIIGHNNDWASNMKPFIQLAYYAEYTLPNGDVVPPQTLLAIGGHPANNNYPTHVNQYGMCGDINVLVFPNDELPPKKSTRMQGSSWASGMGMVSSLNDLAILDNKLWSGVKLPSFILNRAMQHAKDKDDLVRILTDQGNGIGWGWTFCVNAGFIDDPNLYNVEVGPSTEAKSSVSVVTISQDKIIEKETAGVYSHFNHVKHLPDKGIRVQLCDIRQARFDELPTPHDLESVLNIMGDENHDDFPIYRANGEGHLWFTNWSSVMDFNGKRVLVYKDNPKTSEPIAILPFSLVMDDKP</sequence>
<dbReference type="AlphaFoldDB" id="A0A8J1XXY2"/>
<keyword evidence="2" id="KW-1185">Reference proteome</keyword>
<proteinExistence type="predicted"/>
<reference evidence="1" key="1">
    <citation type="submission" date="2022-03" db="EMBL/GenBank/DDBJ databases">
        <authorList>
            <person name="Martin C."/>
        </authorList>
    </citation>
    <scope>NUCLEOTIDE SEQUENCE</scope>
</reference>
<dbReference type="PANTHER" id="PTHR34180:SF1">
    <property type="entry name" value="BETA-ALANYL-DOPAMINE_CARCININE HYDROLASE"/>
    <property type="match status" value="1"/>
</dbReference>
<gene>
    <name evidence="1" type="ORF">OFUS_LOCUS15967</name>
</gene>
<name>A0A8J1XXY2_OWEFU</name>
<dbReference type="EMBL" id="CAIIXF020000008">
    <property type="protein sequence ID" value="CAH1790797.1"/>
    <property type="molecule type" value="Genomic_DNA"/>
</dbReference>
<dbReference type="Gene3D" id="3.60.60.10">
    <property type="entry name" value="Penicillin V Acylase, Chain A"/>
    <property type="match status" value="1"/>
</dbReference>
<evidence type="ECO:0000313" key="2">
    <source>
        <dbReference type="Proteomes" id="UP000749559"/>
    </source>
</evidence>
<dbReference type="PANTHER" id="PTHR34180">
    <property type="entry name" value="PEPTIDASE C45"/>
    <property type="match status" value="1"/>
</dbReference>
<dbReference type="InterPro" id="IPR047801">
    <property type="entry name" value="Peptidase_C45"/>
</dbReference>
<dbReference type="OrthoDB" id="189997at2759"/>
<comment type="caution">
    <text evidence="1">The sequence shown here is derived from an EMBL/GenBank/DDBJ whole genome shotgun (WGS) entry which is preliminary data.</text>
</comment>
<evidence type="ECO:0000313" key="1">
    <source>
        <dbReference type="EMBL" id="CAH1790797.1"/>
    </source>
</evidence>
<dbReference type="Proteomes" id="UP000749559">
    <property type="component" value="Unassembled WGS sequence"/>
</dbReference>